<keyword evidence="1" id="KW-0732">Signal</keyword>
<keyword evidence="3" id="KW-1185">Reference proteome</keyword>
<feature type="chain" id="PRO_5046040128" evidence="1">
    <location>
        <begin position="23"/>
        <end position="156"/>
    </location>
</feature>
<evidence type="ECO:0000313" key="3">
    <source>
        <dbReference type="Proteomes" id="UP001185792"/>
    </source>
</evidence>
<evidence type="ECO:0000313" key="2">
    <source>
        <dbReference type="EMBL" id="MDV7133071.1"/>
    </source>
</evidence>
<dbReference type="Proteomes" id="UP001185792">
    <property type="component" value="Unassembled WGS sequence"/>
</dbReference>
<organism evidence="2 3">
    <name type="scientific">Williamsia marianensis</name>
    <dbReference type="NCBI Taxonomy" id="85044"/>
    <lineage>
        <taxon>Bacteria</taxon>
        <taxon>Bacillati</taxon>
        <taxon>Actinomycetota</taxon>
        <taxon>Actinomycetes</taxon>
        <taxon>Mycobacteriales</taxon>
        <taxon>Nocardiaceae</taxon>
        <taxon>Williamsia</taxon>
    </lineage>
</organism>
<name>A0ABU4EQQ7_WILMA</name>
<comment type="caution">
    <text evidence="2">The sequence shown here is derived from an EMBL/GenBank/DDBJ whole genome shotgun (WGS) entry which is preliminary data.</text>
</comment>
<accession>A0ABU4EQQ7</accession>
<dbReference type="RefSeq" id="WP_317712337.1">
    <property type="nucleotide sequence ID" value="NZ_JAWLUM010000001.1"/>
</dbReference>
<reference evidence="2 3" key="1">
    <citation type="submission" date="2023-10" db="EMBL/GenBank/DDBJ databases">
        <title>Development of a sustainable strategy for remediation of hydrocarbon-contaminated territories based on the waste exchange concept.</title>
        <authorList>
            <person name="Krivoruchko A."/>
        </authorList>
    </citation>
    <scope>NUCLEOTIDE SEQUENCE [LARGE SCALE GENOMIC DNA]</scope>
    <source>
        <strain evidence="2 3">IEGM 1236</strain>
    </source>
</reference>
<sequence length="156" mass="16519">MKKLLMTGVAAVGLLVAPTACSPASDDAGRHGLTGEWRMTSLEVGTQGNLAPVQYSGQVIFTDDTMSVQAMNPDTTAADTPLTVRGYEAYYGALDTDTEATAEAGSFTVTVESAVARDLIGQTFNRNYEVDGDTLVLTPSDPAEGFRVTYERHSTS</sequence>
<evidence type="ECO:0000256" key="1">
    <source>
        <dbReference type="SAM" id="SignalP"/>
    </source>
</evidence>
<dbReference type="EMBL" id="JAWLUM010000001">
    <property type="protein sequence ID" value="MDV7133071.1"/>
    <property type="molecule type" value="Genomic_DNA"/>
</dbReference>
<feature type="signal peptide" evidence="1">
    <location>
        <begin position="1"/>
        <end position="22"/>
    </location>
</feature>
<protein>
    <submittedName>
        <fullName evidence="2">Lipocalin-like domain-containing protein</fullName>
    </submittedName>
</protein>
<proteinExistence type="predicted"/>
<gene>
    <name evidence="2" type="ORF">R4198_05130</name>
</gene>